<dbReference type="InterPro" id="IPR036188">
    <property type="entry name" value="FAD/NAD-bd_sf"/>
</dbReference>
<dbReference type="GO" id="GO:0046872">
    <property type="term" value="F:metal ion binding"/>
    <property type="evidence" value="ECO:0007669"/>
    <property type="project" value="UniProtKB-KW"/>
</dbReference>
<dbReference type="PROSITE" id="PS51296">
    <property type="entry name" value="RIESKE"/>
    <property type="match status" value="1"/>
</dbReference>
<dbReference type="PRINTS" id="PR00162">
    <property type="entry name" value="RIESKE"/>
</dbReference>
<dbReference type="GO" id="GO:0016705">
    <property type="term" value="F:oxidoreductase activity, acting on paired donors, with incorporation or reduction of molecular oxygen"/>
    <property type="evidence" value="ECO:0007669"/>
    <property type="project" value="UniProtKB-ARBA"/>
</dbReference>
<accession>A0A1G8LDR2</accession>
<dbReference type="Proteomes" id="UP000182836">
    <property type="component" value="Unassembled WGS sequence"/>
</dbReference>
<proteinExistence type="predicted"/>
<dbReference type="InterPro" id="IPR005805">
    <property type="entry name" value="Rieske_Fe-S_prot_C"/>
</dbReference>
<keyword evidence="1" id="KW-0001">2Fe-2S</keyword>
<dbReference type="InterPro" id="IPR017941">
    <property type="entry name" value="Rieske_2Fe-2S"/>
</dbReference>
<evidence type="ECO:0000256" key="4">
    <source>
        <dbReference type="ARBA" id="ARBA00023014"/>
    </source>
</evidence>
<dbReference type="PANTHER" id="PTHR13847">
    <property type="entry name" value="SARCOSINE DEHYDROGENASE-RELATED"/>
    <property type="match status" value="1"/>
</dbReference>
<evidence type="ECO:0000313" key="7">
    <source>
        <dbReference type="EMBL" id="SDI53852.1"/>
    </source>
</evidence>
<name>A0A1G8LDR2_ANEMI</name>
<organism evidence="7 8">
    <name type="scientific">Aneurinibacillus migulanus</name>
    <name type="common">Bacillus migulanus</name>
    <dbReference type="NCBI Taxonomy" id="47500"/>
    <lineage>
        <taxon>Bacteria</taxon>
        <taxon>Bacillati</taxon>
        <taxon>Bacillota</taxon>
        <taxon>Bacilli</taxon>
        <taxon>Bacillales</taxon>
        <taxon>Paenibacillaceae</taxon>
        <taxon>Aneurinibacillus group</taxon>
        <taxon>Aneurinibacillus</taxon>
    </lineage>
</organism>
<dbReference type="AlphaFoldDB" id="A0A1G8LDR2"/>
<evidence type="ECO:0000313" key="8">
    <source>
        <dbReference type="Proteomes" id="UP000182836"/>
    </source>
</evidence>
<dbReference type="Gene3D" id="3.50.50.60">
    <property type="entry name" value="FAD/NAD(P)-binding domain"/>
    <property type="match status" value="1"/>
</dbReference>
<gene>
    <name evidence="7" type="ORF">SAMN04487909_10533</name>
</gene>
<evidence type="ECO:0000256" key="2">
    <source>
        <dbReference type="ARBA" id="ARBA00022723"/>
    </source>
</evidence>
<dbReference type="Pfam" id="PF00355">
    <property type="entry name" value="Rieske"/>
    <property type="match status" value="1"/>
</dbReference>
<dbReference type="SUPFAM" id="SSF51971">
    <property type="entry name" value="Nucleotide-binding domain"/>
    <property type="match status" value="1"/>
</dbReference>
<dbReference type="SUPFAM" id="SSF50022">
    <property type="entry name" value="ISP domain"/>
    <property type="match status" value="1"/>
</dbReference>
<evidence type="ECO:0000256" key="5">
    <source>
        <dbReference type="ARBA" id="ARBA00023157"/>
    </source>
</evidence>
<keyword evidence="5" id="KW-1015">Disulfide bond</keyword>
<dbReference type="InterPro" id="IPR006076">
    <property type="entry name" value="FAD-dep_OxRdtase"/>
</dbReference>
<sequence>MAEDNSIKGKMPQFPEPYWRTSVELPSFPKLTANIETDVAIVGGGISGITTAYLLAKEGIRVALIDSSTILNGTTGHTTAKITAQHDIIYNEFINHLGEEKAKLYYEANHQALHFIKNTVSENKIQCEFTEEDAYIYTNSDEYLSKLNDEFAAYQRLGIESEYVDTLPLSLPTKAAIIMKKQAQFHPLAYLTYLVQEIINAGGVIYENTTATDIEEGTPPTIVTRDRHKITCKYAVSCSHFPFYDGLSMYFARMYADRSYVLGIKTEKDYPGGMYLSAENPKRSLRYTSMNGEKLILVGGESHKTGQGICTIKHYEALESFAEETFGIKEIPYRWSAQDLVTLDKVPYVGHITSGHPNILVAAGYRKWGMTNGTAAALLLHDIITETENPYHELYTPSRFNADPSVKNFITQNADVAKHLISGKLEFVSVRPEDLANGEGSVVTVNGKRAGAYKDDEGNLHIVDTTCTHMGCELEWNHGERTWDCPCHGSRFSIHGNVVEGPAEKPLQRIKTE</sequence>
<keyword evidence="4" id="KW-0411">Iron-sulfur</keyword>
<keyword evidence="2" id="KW-0479">Metal-binding</keyword>
<dbReference type="Gene3D" id="2.102.10.10">
    <property type="entry name" value="Rieske [2Fe-2S] iron-sulphur domain"/>
    <property type="match status" value="1"/>
</dbReference>
<dbReference type="EMBL" id="FNED01000005">
    <property type="protein sequence ID" value="SDI53852.1"/>
    <property type="molecule type" value="Genomic_DNA"/>
</dbReference>
<dbReference type="InterPro" id="IPR036922">
    <property type="entry name" value="Rieske_2Fe-2S_sf"/>
</dbReference>
<dbReference type="GO" id="GO:0004497">
    <property type="term" value="F:monooxygenase activity"/>
    <property type="evidence" value="ECO:0007669"/>
    <property type="project" value="UniProtKB-ARBA"/>
</dbReference>
<keyword evidence="3" id="KW-0408">Iron</keyword>
<evidence type="ECO:0000256" key="3">
    <source>
        <dbReference type="ARBA" id="ARBA00023004"/>
    </source>
</evidence>
<dbReference type="RefSeq" id="WP_139188884.1">
    <property type="nucleotide sequence ID" value="NZ_BJOA01000065.1"/>
</dbReference>
<dbReference type="GO" id="GO:0016020">
    <property type="term" value="C:membrane"/>
    <property type="evidence" value="ECO:0007669"/>
    <property type="project" value="InterPro"/>
</dbReference>
<dbReference type="CDD" id="cd03477">
    <property type="entry name" value="Rieske_YhfW_C"/>
    <property type="match status" value="1"/>
</dbReference>
<dbReference type="GO" id="GO:0005737">
    <property type="term" value="C:cytoplasm"/>
    <property type="evidence" value="ECO:0007669"/>
    <property type="project" value="TreeGrafter"/>
</dbReference>
<evidence type="ECO:0000256" key="1">
    <source>
        <dbReference type="ARBA" id="ARBA00022714"/>
    </source>
</evidence>
<dbReference type="FunFam" id="2.102.10.10:FF:000014">
    <property type="entry name" value="Oxidoreductase, FAD dependent"/>
    <property type="match status" value="1"/>
</dbReference>
<reference evidence="7 8" key="1">
    <citation type="submission" date="2016-10" db="EMBL/GenBank/DDBJ databases">
        <authorList>
            <person name="de Groot N.N."/>
        </authorList>
    </citation>
    <scope>NUCLEOTIDE SEQUENCE [LARGE SCALE GENOMIC DNA]</scope>
    <source>
        <strain evidence="7 8">DSM 2895</strain>
    </source>
</reference>
<feature type="domain" description="Rieske" evidence="6">
    <location>
        <begin position="427"/>
        <end position="513"/>
    </location>
</feature>
<dbReference type="Gene3D" id="3.30.9.10">
    <property type="entry name" value="D-Amino Acid Oxidase, subunit A, domain 2"/>
    <property type="match status" value="1"/>
</dbReference>
<dbReference type="GO" id="GO:0051537">
    <property type="term" value="F:2 iron, 2 sulfur cluster binding"/>
    <property type="evidence" value="ECO:0007669"/>
    <property type="project" value="UniProtKB-KW"/>
</dbReference>
<dbReference type="PANTHER" id="PTHR13847:SF274">
    <property type="entry name" value="RIESKE 2FE-2S IRON-SULFUR PROTEIN YHFW-RELATED"/>
    <property type="match status" value="1"/>
</dbReference>
<evidence type="ECO:0000259" key="6">
    <source>
        <dbReference type="PROSITE" id="PS51296"/>
    </source>
</evidence>
<dbReference type="OrthoDB" id="9767869at2"/>
<protein>
    <submittedName>
        <fullName evidence="7">Glycine/D-amino acid oxidase</fullName>
    </submittedName>
</protein>
<dbReference type="Pfam" id="PF01266">
    <property type="entry name" value="DAO"/>
    <property type="match status" value="1"/>
</dbReference>
<dbReference type="InterPro" id="IPR038010">
    <property type="entry name" value="YhfW_C"/>
</dbReference>
<dbReference type="GeneID" id="42303837"/>